<keyword evidence="3" id="KW-0812">Transmembrane</keyword>
<dbReference type="PANTHER" id="PTHR13271:SF34">
    <property type="entry name" value="N-LYSINE METHYLTRANSFERASE SETD6"/>
    <property type="match status" value="1"/>
</dbReference>
<comment type="subcellular location">
    <subcellularLocation>
        <location evidence="1">Nucleus</location>
    </subcellularLocation>
</comment>
<evidence type="ECO:0000256" key="1">
    <source>
        <dbReference type="PIRNR" id="PIRNR011771"/>
    </source>
</evidence>
<keyword evidence="6" id="KW-1185">Reference proteome</keyword>
<feature type="transmembrane region" description="Helical" evidence="3">
    <location>
        <begin position="12"/>
        <end position="36"/>
    </location>
</feature>
<keyword evidence="1" id="KW-0539">Nucleus</keyword>
<organism evidence="5 6">
    <name type="scientific">Aquilegia coerulea</name>
    <name type="common">Rocky mountain columbine</name>
    <dbReference type="NCBI Taxonomy" id="218851"/>
    <lineage>
        <taxon>Eukaryota</taxon>
        <taxon>Viridiplantae</taxon>
        <taxon>Streptophyta</taxon>
        <taxon>Embryophyta</taxon>
        <taxon>Tracheophyta</taxon>
        <taxon>Spermatophyta</taxon>
        <taxon>Magnoliopsida</taxon>
        <taxon>Ranunculales</taxon>
        <taxon>Ranunculaceae</taxon>
        <taxon>Thalictroideae</taxon>
        <taxon>Aquilegia</taxon>
    </lineage>
</organism>
<dbReference type="PANTHER" id="PTHR13271">
    <property type="entry name" value="UNCHARACTERIZED PUTATIVE METHYLTRANSFERASE"/>
    <property type="match status" value="1"/>
</dbReference>
<dbReference type="InterPro" id="IPR050600">
    <property type="entry name" value="SETD3_SETD6_MTase"/>
</dbReference>
<comment type="function">
    <text evidence="1">Protein-lysine N-methyltransferase.</text>
</comment>
<feature type="domain" description="SET" evidence="4">
    <location>
        <begin position="51"/>
        <end position="331"/>
    </location>
</feature>
<feature type="region of interest" description="Disordered" evidence="2">
    <location>
        <begin position="242"/>
        <end position="308"/>
    </location>
</feature>
<gene>
    <name evidence="5" type="ORF">AQUCO_01400106v1</name>
</gene>
<evidence type="ECO:0000256" key="3">
    <source>
        <dbReference type="SAM" id="Phobius"/>
    </source>
</evidence>
<dbReference type="Gene3D" id="3.90.1410.10">
    <property type="entry name" value="set domain protein methyltransferase, domain 1"/>
    <property type="match status" value="2"/>
</dbReference>
<dbReference type="InterPro" id="IPR001214">
    <property type="entry name" value="SET_dom"/>
</dbReference>
<accession>A0A2G5DUL0</accession>
<dbReference type="Proteomes" id="UP000230069">
    <property type="component" value="Unassembled WGS sequence"/>
</dbReference>
<dbReference type="GO" id="GO:0016279">
    <property type="term" value="F:protein-lysine N-methyltransferase activity"/>
    <property type="evidence" value="ECO:0007669"/>
    <property type="project" value="UniProtKB-UniRule"/>
</dbReference>
<dbReference type="PROSITE" id="PS50280">
    <property type="entry name" value="SET"/>
    <property type="match status" value="1"/>
</dbReference>
<keyword evidence="1" id="KW-0949">S-adenosyl-L-methionine</keyword>
<name>A0A2G5DUL0_AQUCA</name>
<feature type="compositionally biased region" description="Acidic residues" evidence="2">
    <location>
        <begin position="252"/>
        <end position="261"/>
    </location>
</feature>
<protein>
    <recommendedName>
        <fullName evidence="1">N-lysine methyltransferase</fullName>
        <ecNumber evidence="1">2.1.1.-</ecNumber>
    </recommendedName>
</protein>
<keyword evidence="3" id="KW-1133">Transmembrane helix</keyword>
<dbReference type="InterPro" id="IPR011383">
    <property type="entry name" value="N-lys_methylase_SETD6"/>
</dbReference>
<sequence length="543" mass="61608">MVEPYPTRYPCLVFFFLVQFTLNIVLQHSITVTFAAMSRRLRAFKRWMNSQKLEWSSTTLELVDNGIEEGILVKAICDLNEGDVIAKIPKNACLTIKTSAAREMIEDAGLAGSLGLSVAVMYEKSLGEESLWSGYLQLLPDRECVPLVWTLDEVDKFLAGTELHKIVKDDKALMYEDWKECIFPLIESGPMQLDPKYFGAEQYFAAKSLVFSRSFEIDDYHGYGMVPFADLFNHKTGAENVHFTSVSSPDPSSDDNSDVEDNERQNNDHDESSIEDVTTCRSGSPTALDQTEFPNSNEMDLSSNSEGDSDSLEMIIVKEVKAGNEVFNTYGSMGNAALLHRYGFTEPNNTFDIVNIELNLVLDWSLSLFTSRYFRARLSLWRRIGYSGCVSQDVEYFEISSDGEPQFELLILLYIIFLPDEVYYKLNHTLPSNGSINKPMEILLLDKRQKRIPLETPEMAKEYLLTDEICGALISLADSREASYGTNPLSDDIMSLSTCSMRDRKLYHSSVLRVRERKILQNLRTYASSRSHQPKKGAIMKKR</sequence>
<dbReference type="FunCoup" id="A0A2G5DUL0">
    <property type="interactions" value="854"/>
</dbReference>
<dbReference type="EMBL" id="KZ305031">
    <property type="protein sequence ID" value="PIA47191.1"/>
    <property type="molecule type" value="Genomic_DNA"/>
</dbReference>
<dbReference type="InParanoid" id="A0A2G5DUL0"/>
<dbReference type="STRING" id="218851.A0A2G5DUL0"/>
<dbReference type="GO" id="GO:0005634">
    <property type="term" value="C:nucleus"/>
    <property type="evidence" value="ECO:0007669"/>
    <property type="project" value="UniProtKB-SubCell"/>
</dbReference>
<keyword evidence="1" id="KW-0808">Transferase</keyword>
<evidence type="ECO:0000256" key="2">
    <source>
        <dbReference type="SAM" id="MobiDB-lite"/>
    </source>
</evidence>
<keyword evidence="3" id="KW-0472">Membrane</keyword>
<dbReference type="GO" id="GO:0032259">
    <property type="term" value="P:methylation"/>
    <property type="evidence" value="ECO:0007669"/>
    <property type="project" value="UniProtKB-KW"/>
</dbReference>
<feature type="compositionally biased region" description="Polar residues" evidence="2">
    <location>
        <begin position="275"/>
        <end position="306"/>
    </location>
</feature>
<dbReference type="PIRSF" id="PIRSF011771">
    <property type="entry name" value="RMS1_SET"/>
    <property type="match status" value="1"/>
</dbReference>
<dbReference type="EC" id="2.1.1.-" evidence="1"/>
<dbReference type="AlphaFoldDB" id="A0A2G5DUL0"/>
<feature type="compositionally biased region" description="Basic and acidic residues" evidence="2">
    <location>
        <begin position="262"/>
        <end position="272"/>
    </location>
</feature>
<evidence type="ECO:0000259" key="4">
    <source>
        <dbReference type="PROSITE" id="PS50280"/>
    </source>
</evidence>
<comment type="similarity">
    <text evidence="1">Belongs to the class V-like SAM-binding methyltransferase superfamily. Histone-lysine methyltransferase family. SETD6 subfamily.</text>
</comment>
<proteinExistence type="inferred from homology"/>
<evidence type="ECO:0000313" key="6">
    <source>
        <dbReference type="Proteomes" id="UP000230069"/>
    </source>
</evidence>
<reference evidence="5 6" key="1">
    <citation type="submission" date="2017-09" db="EMBL/GenBank/DDBJ databases">
        <title>WGS assembly of Aquilegia coerulea Goldsmith.</title>
        <authorList>
            <person name="Hodges S."/>
            <person name="Kramer E."/>
            <person name="Nordborg M."/>
            <person name="Tomkins J."/>
            <person name="Borevitz J."/>
            <person name="Derieg N."/>
            <person name="Yan J."/>
            <person name="Mihaltcheva S."/>
            <person name="Hayes R.D."/>
            <person name="Rokhsar D."/>
        </authorList>
    </citation>
    <scope>NUCLEOTIDE SEQUENCE [LARGE SCALE GENOMIC DNA]</scope>
    <source>
        <strain evidence="6">cv. Goldsmith</strain>
    </source>
</reference>
<dbReference type="SUPFAM" id="SSF82199">
    <property type="entry name" value="SET domain"/>
    <property type="match status" value="2"/>
</dbReference>
<keyword evidence="1" id="KW-0489">Methyltransferase</keyword>
<evidence type="ECO:0000313" key="5">
    <source>
        <dbReference type="EMBL" id="PIA47191.1"/>
    </source>
</evidence>
<dbReference type="InterPro" id="IPR046341">
    <property type="entry name" value="SET_dom_sf"/>
</dbReference>
<dbReference type="OrthoDB" id="441812at2759"/>